<sequence length="526" mass="58300">MGIFLFTFVLIYGCSKDESVEAASQNAENIDTYLKSLSYSPDELLGAFDTQGSSSIKMKGEETSESVDVYGKNTSTNCTTTEYNLKTNFQDIPILDPNKGIIWPGALVKGDASLRNGLPTSLKVKRAPLTLRVDLPGIGDAGTIVVVDAENSNVNAEIDKALEWWNANAFRDGYVNPSSSKSEATTLYSKKQMSLELGLNADWAGNTISSEFDYESTSERRVAMMVYKQVFYNISMDQPLKPSDVFHESVPLSEVEGIFNSSSPPAYIHNVSYGRIIMFRMETSVEASDSDLKAAFGYAAGKNSLDAETELRVKNILEKSSIKTFAIGGNAANTAELVSAKNFGDLDKIIKGTENAIYSRTNPGVPIAYTVRYLKDNTIAKMGFATDYKATNCSTSGTVHPTLQFINDTKKDFRVGITFKNNLPDAPQRETKNTLPTQILPINENEYVYGWIANETSGSITEIIVPQGAYDIEIWIEEKEKNGYKDSYHHNIYGHVHQVSGNWERCYRATTNIWGLNLEFTRLKCK</sequence>
<dbReference type="Gene3D" id="3.90.840.10">
    <property type="entry name" value="Thiol-activated cytolysin superfamily/Thiol-activated cytolysin, alpha-beta domain"/>
    <property type="match status" value="1"/>
</dbReference>
<evidence type="ECO:0000313" key="2">
    <source>
        <dbReference type="Proteomes" id="UP000636004"/>
    </source>
</evidence>
<dbReference type="Proteomes" id="UP000636004">
    <property type="component" value="Unassembled WGS sequence"/>
</dbReference>
<accession>A0A918QRT6</accession>
<dbReference type="InterPro" id="IPR001869">
    <property type="entry name" value="Thiol_cytolysin"/>
</dbReference>
<organism evidence="1 2">
    <name type="scientific">Algibacter mikhailovii</name>
    <dbReference type="NCBI Taxonomy" id="425498"/>
    <lineage>
        <taxon>Bacteria</taxon>
        <taxon>Pseudomonadati</taxon>
        <taxon>Bacteroidota</taxon>
        <taxon>Flavobacteriia</taxon>
        <taxon>Flavobacteriales</taxon>
        <taxon>Flavobacteriaceae</taxon>
        <taxon>Algibacter</taxon>
    </lineage>
</organism>
<reference evidence="1" key="2">
    <citation type="submission" date="2020-09" db="EMBL/GenBank/DDBJ databases">
        <authorList>
            <person name="Sun Q."/>
            <person name="Kim S."/>
        </authorList>
    </citation>
    <scope>NUCLEOTIDE SEQUENCE</scope>
    <source>
        <strain evidence="1">KCTC 12710</strain>
    </source>
</reference>
<dbReference type="EMBL" id="BMWZ01000001">
    <property type="protein sequence ID" value="GGZ68476.1"/>
    <property type="molecule type" value="Genomic_DNA"/>
</dbReference>
<dbReference type="Gene3D" id="3.30.1040.20">
    <property type="match status" value="1"/>
</dbReference>
<reference evidence="1" key="1">
    <citation type="journal article" date="2014" name="Int. J. Syst. Evol. Microbiol.">
        <title>Complete genome sequence of Corynebacterium casei LMG S-19264T (=DSM 44701T), isolated from a smear-ripened cheese.</title>
        <authorList>
            <consortium name="US DOE Joint Genome Institute (JGI-PGF)"/>
            <person name="Walter F."/>
            <person name="Albersmeier A."/>
            <person name="Kalinowski J."/>
            <person name="Ruckert C."/>
        </authorList>
    </citation>
    <scope>NUCLEOTIDE SEQUENCE</scope>
    <source>
        <strain evidence="1">KCTC 12710</strain>
    </source>
</reference>
<dbReference type="InterPro" id="IPR036359">
    <property type="entry name" value="Thiol_cytolysin_sf"/>
</dbReference>
<dbReference type="AlphaFoldDB" id="A0A918QRT6"/>
<dbReference type="Pfam" id="PF01289">
    <property type="entry name" value="Thiol_cytolysin"/>
    <property type="match status" value="1"/>
</dbReference>
<protein>
    <submittedName>
        <fullName evidence="1">Alveolysin</fullName>
    </submittedName>
</protein>
<comment type="caution">
    <text evidence="1">The sequence shown here is derived from an EMBL/GenBank/DDBJ whole genome shotgun (WGS) entry which is preliminary data.</text>
</comment>
<dbReference type="Gene3D" id="3.40.30.40">
    <property type="entry name" value="Perfringolysin"/>
    <property type="match status" value="1"/>
</dbReference>
<dbReference type="PRINTS" id="PR01400">
    <property type="entry name" value="TACYTOLYSIN"/>
</dbReference>
<evidence type="ECO:0000313" key="1">
    <source>
        <dbReference type="EMBL" id="GGZ68476.1"/>
    </source>
</evidence>
<dbReference type="SUPFAM" id="SSF56978">
    <property type="entry name" value="Perfringolysin"/>
    <property type="match status" value="1"/>
</dbReference>
<keyword evidence="2" id="KW-1185">Reference proteome</keyword>
<proteinExistence type="predicted"/>
<dbReference type="InterPro" id="IPR036363">
    <property type="entry name" value="Thiol_cytolysin_ab_sf"/>
</dbReference>
<name>A0A918QRT6_9FLAO</name>
<dbReference type="GO" id="GO:0015485">
    <property type="term" value="F:cholesterol binding"/>
    <property type="evidence" value="ECO:0007669"/>
    <property type="project" value="InterPro"/>
</dbReference>
<gene>
    <name evidence="1" type="ORF">GCM10007028_01740</name>
</gene>